<evidence type="ECO:0000259" key="2">
    <source>
        <dbReference type="Pfam" id="PF22725"/>
    </source>
</evidence>
<dbReference type="SUPFAM" id="SSF51735">
    <property type="entry name" value="NAD(P)-binding Rossmann-fold domains"/>
    <property type="match status" value="1"/>
</dbReference>
<keyword evidence="4" id="KW-1185">Reference proteome</keyword>
<dbReference type="AlphaFoldDB" id="A0A545SPE6"/>
<feature type="domain" description="Gfo/Idh/MocA-like oxidoreductase N-terminal" evidence="1">
    <location>
        <begin position="20"/>
        <end position="126"/>
    </location>
</feature>
<dbReference type="InterPro" id="IPR055170">
    <property type="entry name" value="GFO_IDH_MocA-like_dom"/>
</dbReference>
<proteinExistence type="predicted"/>
<dbReference type="InterPro" id="IPR051317">
    <property type="entry name" value="Gfo/Idh/MocA_oxidoreduct"/>
</dbReference>
<evidence type="ECO:0000313" key="3">
    <source>
        <dbReference type="EMBL" id="TQV66736.1"/>
    </source>
</evidence>
<dbReference type="PANTHER" id="PTHR43708">
    <property type="entry name" value="CONSERVED EXPRESSED OXIDOREDUCTASE (EUROFUNG)"/>
    <property type="match status" value="1"/>
</dbReference>
<gene>
    <name evidence="3" type="ORF">FKG94_26875</name>
</gene>
<dbReference type="Pfam" id="PF01408">
    <property type="entry name" value="GFO_IDH_MocA"/>
    <property type="match status" value="1"/>
</dbReference>
<organism evidence="3 4">
    <name type="scientific">Exilibacterium tricleocarpae</name>
    <dbReference type="NCBI Taxonomy" id="2591008"/>
    <lineage>
        <taxon>Bacteria</taxon>
        <taxon>Pseudomonadati</taxon>
        <taxon>Pseudomonadota</taxon>
        <taxon>Gammaproteobacteria</taxon>
        <taxon>Cellvibrionales</taxon>
        <taxon>Cellvibrionaceae</taxon>
        <taxon>Exilibacterium</taxon>
    </lineage>
</organism>
<evidence type="ECO:0000313" key="4">
    <source>
        <dbReference type="Proteomes" id="UP000319732"/>
    </source>
</evidence>
<protein>
    <submittedName>
        <fullName evidence="3">Gfo/Idh/MocA family oxidoreductase</fullName>
    </submittedName>
</protein>
<dbReference type="GO" id="GO:0000166">
    <property type="term" value="F:nucleotide binding"/>
    <property type="evidence" value="ECO:0007669"/>
    <property type="project" value="InterPro"/>
</dbReference>
<dbReference type="InterPro" id="IPR036291">
    <property type="entry name" value="NAD(P)-bd_dom_sf"/>
</dbReference>
<dbReference type="PANTHER" id="PTHR43708:SF3">
    <property type="entry name" value="OXIDOREDUCTASE"/>
    <property type="match status" value="1"/>
</dbReference>
<dbReference type="SUPFAM" id="SSF55347">
    <property type="entry name" value="Glyceraldehyde-3-phosphate dehydrogenase-like, C-terminal domain"/>
    <property type="match status" value="1"/>
</dbReference>
<dbReference type="Gene3D" id="3.30.360.10">
    <property type="entry name" value="Dihydrodipicolinate Reductase, domain 2"/>
    <property type="match status" value="1"/>
</dbReference>
<name>A0A545SPE6_9GAMM</name>
<accession>A0A545SPE6</accession>
<comment type="caution">
    <text evidence="3">The sequence shown here is derived from an EMBL/GenBank/DDBJ whole genome shotgun (WGS) entry which is preliminary data.</text>
</comment>
<feature type="domain" description="GFO/IDH/MocA-like oxidoreductase" evidence="2">
    <location>
        <begin position="137"/>
        <end position="268"/>
    </location>
</feature>
<dbReference type="InterPro" id="IPR000683">
    <property type="entry name" value="Gfo/Idh/MocA-like_OxRdtase_N"/>
</dbReference>
<sequence>MVGGGEGSFIGAIHRMAAALDGEIELVAGCFSSDPERGRRAGAQLGLAASRTYPHYETMLETEAGLAADQRMQFVAIVTPNHLHFPIAEAALRRGFHVLCDKPAALNLEETLALKQQVDSAGGLFGLTHTYAAYPLVRQARAMVTAGELGGVRRVTVSYPQGWLADAGDTCASPQAQWRTDPQKSGESGCFGDIGTHAHHLAEHITGVDITELCADLTTYVDGRVLDDDGAVLFRMANGARGTLTASQICAGEGNDLQISVYCDLGSLAWRQETPNALVLKRRGQPAQVLKAGVNCDYLHRDARAYCRTPAGHPEGYIEAFANIYRDFARAIKHGSTAIYPSFASIDEGVRGMLFVRAVLESSRNHSTWVRLGDLVT</sequence>
<dbReference type="OrthoDB" id="9801953at2"/>
<dbReference type="Proteomes" id="UP000319732">
    <property type="component" value="Unassembled WGS sequence"/>
</dbReference>
<reference evidence="3 4" key="1">
    <citation type="submission" date="2019-06" db="EMBL/GenBank/DDBJ databases">
        <title>Whole genome sequence for Cellvibrionaceae sp. R142.</title>
        <authorList>
            <person name="Wang G."/>
        </authorList>
    </citation>
    <scope>NUCLEOTIDE SEQUENCE [LARGE SCALE GENOMIC DNA]</scope>
    <source>
        <strain evidence="3 4">R142</strain>
    </source>
</reference>
<evidence type="ECO:0000259" key="1">
    <source>
        <dbReference type="Pfam" id="PF01408"/>
    </source>
</evidence>
<dbReference type="EMBL" id="VHSG01000039">
    <property type="protein sequence ID" value="TQV66736.1"/>
    <property type="molecule type" value="Genomic_DNA"/>
</dbReference>
<dbReference type="Pfam" id="PF22725">
    <property type="entry name" value="GFO_IDH_MocA_C3"/>
    <property type="match status" value="1"/>
</dbReference>
<dbReference type="Gene3D" id="3.40.50.720">
    <property type="entry name" value="NAD(P)-binding Rossmann-like Domain"/>
    <property type="match status" value="1"/>
</dbReference>